<dbReference type="PROSITE" id="PS50082">
    <property type="entry name" value="WD_REPEATS_2"/>
    <property type="match status" value="2"/>
</dbReference>
<evidence type="ECO:0000313" key="7">
    <source>
        <dbReference type="Proteomes" id="UP000325440"/>
    </source>
</evidence>
<name>A0A5E4N4Q8_9HEMI</name>
<feature type="repeat" description="WD" evidence="4">
    <location>
        <begin position="158"/>
        <end position="194"/>
    </location>
</feature>
<keyword evidence="7" id="KW-1185">Reference proteome</keyword>
<dbReference type="Proteomes" id="UP000325440">
    <property type="component" value="Unassembled WGS sequence"/>
</dbReference>
<dbReference type="EMBL" id="CABPRJ010001462">
    <property type="protein sequence ID" value="VVC38092.1"/>
    <property type="molecule type" value="Genomic_DNA"/>
</dbReference>
<proteinExistence type="predicted"/>
<dbReference type="PANTHER" id="PTHR44675">
    <property type="entry name" value="PAK1 INTERACTING PROTEIN 1"/>
    <property type="match status" value="1"/>
</dbReference>
<sequence>MKSHYDKQSDVDTINVVLFDFVLSVCTHFDVMDIFEIILGSYESFVIGLKFRFKSQQSKERELVQSFNDHVHQASIRSVACSSKYMVSSSTDETIEVYNMIRRCHVHTILQHSGTVTSLSFTPDESHLISTSDDGSIAIFETGSWKLKKLWDKAHKGSAVSYLAVHPSGKLALSVGKDKTMKTWNLVKGRPAYTTNHSSMSSYYFFDKIIWSPDGQHYALPLNTKLMIYNVESAGIAVTIENNQKIHGISFLTEHLVCFGSENGSLNCYDIIKKESVWEMKIGETRVKCLTKVNKWLVTALSDGNVTVWELNGIQKPSKSCSIFLDCRVTCMTYNNNFSKSENVKSESEEEADIKSDIIVGASVPKLKQKVKRKLSTNNDQNKKLKSSSKRKSVLNNWNVSDDI</sequence>
<feature type="compositionally biased region" description="Basic residues" evidence="5">
    <location>
        <begin position="384"/>
        <end position="393"/>
    </location>
</feature>
<dbReference type="InterPro" id="IPR036322">
    <property type="entry name" value="WD40_repeat_dom_sf"/>
</dbReference>
<dbReference type="Gene3D" id="2.130.10.10">
    <property type="entry name" value="YVTN repeat-like/Quinoprotein amine dehydrogenase"/>
    <property type="match status" value="2"/>
</dbReference>
<dbReference type="PANTHER" id="PTHR44675:SF1">
    <property type="entry name" value="P21-ACTIVATED PROTEIN KINASE-INTERACTING PROTEIN 1"/>
    <property type="match status" value="1"/>
</dbReference>
<protein>
    <submittedName>
        <fullName evidence="6">WD40/YVTN repeat-like-containing domain,WD40-repeat-containing domain,WD40 repeat,WD40 repeat</fullName>
    </submittedName>
</protein>
<evidence type="ECO:0000313" key="6">
    <source>
        <dbReference type="EMBL" id="VVC38092.1"/>
    </source>
</evidence>
<organism evidence="6 7">
    <name type="scientific">Cinara cedri</name>
    <dbReference type="NCBI Taxonomy" id="506608"/>
    <lineage>
        <taxon>Eukaryota</taxon>
        <taxon>Metazoa</taxon>
        <taxon>Ecdysozoa</taxon>
        <taxon>Arthropoda</taxon>
        <taxon>Hexapoda</taxon>
        <taxon>Insecta</taxon>
        <taxon>Pterygota</taxon>
        <taxon>Neoptera</taxon>
        <taxon>Paraneoptera</taxon>
        <taxon>Hemiptera</taxon>
        <taxon>Sternorrhyncha</taxon>
        <taxon>Aphidomorpha</taxon>
        <taxon>Aphidoidea</taxon>
        <taxon>Aphididae</taxon>
        <taxon>Lachninae</taxon>
        <taxon>Cinara</taxon>
    </lineage>
</organism>
<evidence type="ECO:0000256" key="4">
    <source>
        <dbReference type="PROSITE-ProRule" id="PRU00221"/>
    </source>
</evidence>
<evidence type="ECO:0000256" key="3">
    <source>
        <dbReference type="ARBA" id="ARBA00045213"/>
    </source>
</evidence>
<keyword evidence="2" id="KW-0677">Repeat</keyword>
<dbReference type="AlphaFoldDB" id="A0A5E4N4Q8"/>
<evidence type="ECO:0000256" key="2">
    <source>
        <dbReference type="ARBA" id="ARBA00022737"/>
    </source>
</evidence>
<dbReference type="PROSITE" id="PS00678">
    <property type="entry name" value="WD_REPEATS_1"/>
    <property type="match status" value="1"/>
</dbReference>
<evidence type="ECO:0000256" key="1">
    <source>
        <dbReference type="ARBA" id="ARBA00022574"/>
    </source>
</evidence>
<dbReference type="SUPFAM" id="SSF50978">
    <property type="entry name" value="WD40 repeat-like"/>
    <property type="match status" value="1"/>
</dbReference>
<dbReference type="InterPro" id="IPR051959">
    <property type="entry name" value="PAK1-Kinase_Regulator"/>
</dbReference>
<dbReference type="InterPro" id="IPR001680">
    <property type="entry name" value="WD40_rpt"/>
</dbReference>
<reference evidence="6 7" key="1">
    <citation type="submission" date="2019-08" db="EMBL/GenBank/DDBJ databases">
        <authorList>
            <person name="Alioto T."/>
            <person name="Alioto T."/>
            <person name="Gomez Garrido J."/>
        </authorList>
    </citation>
    <scope>NUCLEOTIDE SEQUENCE [LARGE SCALE GENOMIC DNA]</scope>
</reference>
<dbReference type="OrthoDB" id="308449at2759"/>
<evidence type="ECO:0000256" key="5">
    <source>
        <dbReference type="SAM" id="MobiDB-lite"/>
    </source>
</evidence>
<accession>A0A5E4N4Q8</accession>
<comment type="function">
    <text evidence="3">Negatively regulates the PAK1 kinase. PAK1 is a member of the PAK kinase family, which has been shown to play a positive role in the regulation of signaling pathways involving MAPK8 and RELA. PAK1 exists as an inactive homodimer, which is activated by binding of small GTPases such as CDC42 to an N-terminal regulatory domain. PAK1IP1 also binds to the N-terminus of PAK1, and inhibits the specific activation of PAK1 by CDC42. May be involved in ribosomal large subunit assembly.</text>
</comment>
<keyword evidence="1 4" id="KW-0853">WD repeat</keyword>
<feature type="region of interest" description="Disordered" evidence="5">
    <location>
        <begin position="370"/>
        <end position="404"/>
    </location>
</feature>
<dbReference type="Pfam" id="PF00400">
    <property type="entry name" value="WD40"/>
    <property type="match status" value="3"/>
</dbReference>
<feature type="compositionally biased region" description="Polar residues" evidence="5">
    <location>
        <begin position="394"/>
        <end position="404"/>
    </location>
</feature>
<gene>
    <name evidence="6" type="ORF">CINCED_3A023349</name>
</gene>
<dbReference type="SMART" id="SM00320">
    <property type="entry name" value="WD40"/>
    <property type="match status" value="5"/>
</dbReference>
<dbReference type="InterPro" id="IPR015943">
    <property type="entry name" value="WD40/YVTN_repeat-like_dom_sf"/>
</dbReference>
<dbReference type="PROSITE" id="PS50294">
    <property type="entry name" value="WD_REPEATS_REGION"/>
    <property type="match status" value="1"/>
</dbReference>
<feature type="repeat" description="WD" evidence="4">
    <location>
        <begin position="109"/>
        <end position="141"/>
    </location>
</feature>
<dbReference type="InterPro" id="IPR019775">
    <property type="entry name" value="WD40_repeat_CS"/>
</dbReference>